<proteinExistence type="predicted"/>
<dbReference type="AlphaFoldDB" id="A0A428MP13"/>
<dbReference type="Pfam" id="PF05565">
    <property type="entry name" value="Sipho_Gp157"/>
    <property type="match status" value="1"/>
</dbReference>
<dbReference type="InterPro" id="IPR008840">
    <property type="entry name" value="Sipho_Gp157"/>
</dbReference>
<dbReference type="Proteomes" id="UP000269669">
    <property type="component" value="Unassembled WGS sequence"/>
</dbReference>
<reference evidence="1 2" key="1">
    <citation type="submission" date="2018-12" db="EMBL/GenBank/DDBJ databases">
        <title>Sequencing of bacterial isolates from soil warming experiment in Harvard Forest, Massachusetts, USA.</title>
        <authorList>
            <person name="Deangelis K."/>
        </authorList>
    </citation>
    <scope>NUCLEOTIDE SEQUENCE [LARGE SCALE GENOMIC DNA]</scope>
    <source>
        <strain evidence="1 2">EB153</strain>
    </source>
</reference>
<accession>A0A428MP13</accession>
<evidence type="ECO:0000313" key="1">
    <source>
        <dbReference type="EMBL" id="RSL18610.1"/>
    </source>
</evidence>
<name>A0A428MP13_9BACT</name>
<protein>
    <submittedName>
        <fullName evidence="1">Viral Gp157 protein</fullName>
    </submittedName>
</protein>
<keyword evidence="2" id="KW-1185">Reference proteome</keyword>
<gene>
    <name evidence="1" type="ORF">EDE15_4200</name>
</gene>
<comment type="caution">
    <text evidence="1">The sequence shown here is derived from an EMBL/GenBank/DDBJ whole genome shotgun (WGS) entry which is preliminary data.</text>
</comment>
<sequence length="224" mass="25013">MATSASPQGPVLPFALSHEKKAASGSIASDHSLLEIDRELDMLFDKMQDELEETGEASPESIERFHSFCDAYGEKVDRIGRFIRVMEARTAYCKAEAARLVARGKIAENKVEQTKLLILYYLQSREITRMEGKQFTLRCQKNSQDSVRISDPELIPLRLKRIEAHFDGGTWERIVAALPDELKSILNASVQDIIPMNDAIKQAFAQGDAVDGATVTRGHHVRVA</sequence>
<dbReference type="OrthoDB" id="114966at2"/>
<dbReference type="RefSeq" id="WP_125486953.1">
    <property type="nucleotide sequence ID" value="NZ_RSDW01000001.1"/>
</dbReference>
<organism evidence="1 2">
    <name type="scientific">Edaphobacter aggregans</name>
    <dbReference type="NCBI Taxonomy" id="570835"/>
    <lineage>
        <taxon>Bacteria</taxon>
        <taxon>Pseudomonadati</taxon>
        <taxon>Acidobacteriota</taxon>
        <taxon>Terriglobia</taxon>
        <taxon>Terriglobales</taxon>
        <taxon>Acidobacteriaceae</taxon>
        <taxon>Edaphobacter</taxon>
    </lineage>
</organism>
<evidence type="ECO:0000313" key="2">
    <source>
        <dbReference type="Proteomes" id="UP000269669"/>
    </source>
</evidence>
<dbReference type="EMBL" id="RSDW01000001">
    <property type="protein sequence ID" value="RSL18610.1"/>
    <property type="molecule type" value="Genomic_DNA"/>
</dbReference>